<accession>A0A7X9FTN3</accession>
<sequence length="505" mass="55512">MKQIYSKKTDRIILTAKLDPENMKLFIDVERISEEPIARQDLLDIIKDFVKLDFVEMDVIQDIVERLNDPEAKEKIERERRIAKGKPAETGADGKLLLLVKALTGEIEMLHGEEGDETKAIVDFRNIHLFDNIEVGTIVGRIYEPKVGADGYDALGKAIPGKKGNPCKISLDKTLSTRPGQASGAEFTEVVAQAEGYVLSESGRLSIQPELVIKGNLDYHSGNLDFIGSVKILGDVMTGFRVSAKGNVEIRGMVRGENVLSSRTGDIVCSGYVYGGPDSKIVAAKSFHSVVMQEVNAEIGGDAFVKKEVVDSLLRIGGSLHIPEGALMGGVTHVVKGVEAKRLGNDAGQRTVIILCHSVEATIEYELLVNSIEDHNRAIELLKSHLGPLLSNPERIQFLNEELKSKMEKFFQKLKAVAKSREELLQRQSQMLQKASNDVIRRVNYKKTLYPGVVIVAGQVRYEVKDEKNGPGSIEFDPSKGEFVEVEYKELSPTSVASSAPKGKG</sequence>
<dbReference type="InterPro" id="IPR046865">
    <property type="entry name" value="FapA_b_solenoid"/>
</dbReference>
<dbReference type="EMBL" id="JAAZON010000605">
    <property type="protein sequence ID" value="NMC64127.1"/>
    <property type="molecule type" value="Genomic_DNA"/>
</dbReference>
<reference evidence="2 3" key="1">
    <citation type="journal article" date="2020" name="Biotechnol. Biofuels">
        <title>New insights from the biogas microbiome by comprehensive genome-resolved metagenomics of nearly 1600 species originating from multiple anaerobic digesters.</title>
        <authorList>
            <person name="Campanaro S."/>
            <person name="Treu L."/>
            <person name="Rodriguez-R L.M."/>
            <person name="Kovalovszki A."/>
            <person name="Ziels R.M."/>
            <person name="Maus I."/>
            <person name="Zhu X."/>
            <person name="Kougias P.G."/>
            <person name="Basile A."/>
            <person name="Luo G."/>
            <person name="Schluter A."/>
            <person name="Konstantinidis K.T."/>
            <person name="Angelidaki I."/>
        </authorList>
    </citation>
    <scope>NUCLEOTIDE SEQUENCE [LARGE SCALE GENOMIC DNA]</scope>
    <source>
        <strain evidence="2">AS27yjCOA_65</strain>
    </source>
</reference>
<name>A0A7X9FTN3_9DELT</name>
<evidence type="ECO:0000313" key="2">
    <source>
        <dbReference type="EMBL" id="NMC64127.1"/>
    </source>
</evidence>
<feature type="domain" description="Flagellar Assembly Protein A N-terminal region" evidence="1">
    <location>
        <begin position="17"/>
        <end position="177"/>
    </location>
</feature>
<dbReference type="Proteomes" id="UP000524246">
    <property type="component" value="Unassembled WGS sequence"/>
</dbReference>
<evidence type="ECO:0000313" key="3">
    <source>
        <dbReference type="Proteomes" id="UP000524246"/>
    </source>
</evidence>
<evidence type="ECO:0000259" key="1">
    <source>
        <dbReference type="Pfam" id="PF20250"/>
    </source>
</evidence>
<proteinExistence type="predicted"/>
<dbReference type="Pfam" id="PF03961">
    <property type="entry name" value="FapA"/>
    <property type="match status" value="1"/>
</dbReference>
<dbReference type="PANTHER" id="PTHR38032">
    <property type="entry name" value="POLYMERASE-RELATED"/>
    <property type="match status" value="1"/>
</dbReference>
<dbReference type="Pfam" id="PF20250">
    <property type="entry name" value="FapA_N"/>
    <property type="match status" value="1"/>
</dbReference>
<dbReference type="InterPro" id="IPR046866">
    <property type="entry name" value="FapA_N"/>
</dbReference>
<protein>
    <submittedName>
        <fullName evidence="2">DUF342 domain-containing protein</fullName>
    </submittedName>
</protein>
<gene>
    <name evidence="2" type="ORF">GYA55_13265</name>
</gene>
<organism evidence="2 3">
    <name type="scientific">SAR324 cluster bacterium</name>
    <dbReference type="NCBI Taxonomy" id="2024889"/>
    <lineage>
        <taxon>Bacteria</taxon>
        <taxon>Deltaproteobacteria</taxon>
        <taxon>SAR324 cluster</taxon>
    </lineage>
</organism>
<dbReference type="PANTHER" id="PTHR38032:SF1">
    <property type="entry name" value="RNA-BINDING PROTEIN KHPB N-TERMINAL DOMAIN-CONTAINING PROTEIN"/>
    <property type="match status" value="1"/>
</dbReference>
<dbReference type="AlphaFoldDB" id="A0A7X9FTN3"/>
<comment type="caution">
    <text evidence="2">The sequence shown here is derived from an EMBL/GenBank/DDBJ whole genome shotgun (WGS) entry which is preliminary data.</text>
</comment>
<dbReference type="InterPro" id="IPR005646">
    <property type="entry name" value="FapA"/>
</dbReference>